<keyword evidence="2" id="KW-1185">Reference proteome</keyword>
<dbReference type="Proteomes" id="UP001207468">
    <property type="component" value="Unassembled WGS sequence"/>
</dbReference>
<evidence type="ECO:0000313" key="2">
    <source>
        <dbReference type="Proteomes" id="UP001207468"/>
    </source>
</evidence>
<sequence>MEVWGVMRTCFLTSGMGASHPPGLEARSRGGVYGSVPFRYVASVCFDHAFLRPAGYGSPRVLGGVLGTAYLQDLNDRVSIIA</sequence>
<protein>
    <submittedName>
        <fullName evidence="1">Uncharacterized protein</fullName>
    </submittedName>
</protein>
<name>A0ACC0UPC1_9AGAM</name>
<accession>A0ACC0UPC1</accession>
<reference evidence="1" key="1">
    <citation type="submission" date="2021-03" db="EMBL/GenBank/DDBJ databases">
        <title>Evolutionary priming and transition to the ectomycorrhizal habit in an iconic lineage of mushroom-forming fungi: is preadaptation a requirement?</title>
        <authorList>
            <consortium name="DOE Joint Genome Institute"/>
            <person name="Looney B.P."/>
            <person name="Miyauchi S."/>
            <person name="Morin E."/>
            <person name="Drula E."/>
            <person name="Courty P.E."/>
            <person name="Chicoki N."/>
            <person name="Fauchery L."/>
            <person name="Kohler A."/>
            <person name="Kuo A."/>
            <person name="LaButti K."/>
            <person name="Pangilinan J."/>
            <person name="Lipzen A."/>
            <person name="Riley R."/>
            <person name="Andreopoulos W."/>
            <person name="He G."/>
            <person name="Johnson J."/>
            <person name="Barry K.W."/>
            <person name="Grigoriev I.V."/>
            <person name="Nagy L."/>
            <person name="Hibbett D."/>
            <person name="Henrissat B."/>
            <person name="Matheny P.B."/>
            <person name="Labbe J."/>
            <person name="Martin A.F."/>
        </authorList>
    </citation>
    <scope>NUCLEOTIDE SEQUENCE</scope>
    <source>
        <strain evidence="1">BPL698</strain>
    </source>
</reference>
<evidence type="ECO:0000313" key="1">
    <source>
        <dbReference type="EMBL" id="KAI9512937.1"/>
    </source>
</evidence>
<proteinExistence type="predicted"/>
<comment type="caution">
    <text evidence="1">The sequence shown here is derived from an EMBL/GenBank/DDBJ whole genome shotgun (WGS) entry which is preliminary data.</text>
</comment>
<organism evidence="1 2">
    <name type="scientific">Russula earlei</name>
    <dbReference type="NCBI Taxonomy" id="71964"/>
    <lineage>
        <taxon>Eukaryota</taxon>
        <taxon>Fungi</taxon>
        <taxon>Dikarya</taxon>
        <taxon>Basidiomycota</taxon>
        <taxon>Agaricomycotina</taxon>
        <taxon>Agaricomycetes</taxon>
        <taxon>Russulales</taxon>
        <taxon>Russulaceae</taxon>
        <taxon>Russula</taxon>
    </lineage>
</organism>
<gene>
    <name evidence="1" type="ORF">F5148DRAFT_1159329</name>
</gene>
<dbReference type="EMBL" id="JAGFNK010000004">
    <property type="protein sequence ID" value="KAI9512937.1"/>
    <property type="molecule type" value="Genomic_DNA"/>
</dbReference>